<comment type="similarity">
    <text evidence="8 9">Belongs to the TonB-dependent receptor family.</text>
</comment>
<dbReference type="AlphaFoldDB" id="A0A2H3NKA1"/>
<dbReference type="InterPro" id="IPR000531">
    <property type="entry name" value="Beta-barrel_TonB"/>
</dbReference>
<feature type="domain" description="TonB-dependent receptor-like beta-barrel" evidence="11">
    <location>
        <begin position="288"/>
        <end position="695"/>
    </location>
</feature>
<keyword evidence="5 9" id="KW-0798">TonB box</keyword>
<evidence type="ECO:0000256" key="2">
    <source>
        <dbReference type="ARBA" id="ARBA00022448"/>
    </source>
</evidence>
<evidence type="ECO:0000256" key="1">
    <source>
        <dbReference type="ARBA" id="ARBA00004571"/>
    </source>
</evidence>
<dbReference type="EMBL" id="PDEP01000009">
    <property type="protein sequence ID" value="PEN06221.1"/>
    <property type="molecule type" value="Genomic_DNA"/>
</dbReference>
<dbReference type="Pfam" id="PF07715">
    <property type="entry name" value="Plug"/>
    <property type="match status" value="1"/>
</dbReference>
<evidence type="ECO:0000256" key="4">
    <source>
        <dbReference type="ARBA" id="ARBA00022692"/>
    </source>
</evidence>
<keyword evidence="14" id="KW-1185">Reference proteome</keyword>
<evidence type="ECO:0000256" key="6">
    <source>
        <dbReference type="ARBA" id="ARBA00023136"/>
    </source>
</evidence>
<protein>
    <recommendedName>
        <fullName evidence="15">TonB-dependent receptor</fullName>
    </recommendedName>
</protein>
<keyword evidence="6 8" id="KW-0472">Membrane</keyword>
<keyword evidence="10" id="KW-1133">Transmembrane helix</keyword>
<comment type="caution">
    <text evidence="13">The sequence shown here is derived from an EMBL/GenBank/DDBJ whole genome shotgun (WGS) entry which is preliminary data.</text>
</comment>
<evidence type="ECO:0000256" key="3">
    <source>
        <dbReference type="ARBA" id="ARBA00022452"/>
    </source>
</evidence>
<keyword evidence="4 8" id="KW-0812">Transmembrane</keyword>
<dbReference type="Pfam" id="PF00593">
    <property type="entry name" value="TonB_dep_Rec_b-barrel"/>
    <property type="match status" value="1"/>
</dbReference>
<dbReference type="OrthoDB" id="9782587at2"/>
<evidence type="ECO:0000313" key="14">
    <source>
        <dbReference type="Proteomes" id="UP000221024"/>
    </source>
</evidence>
<reference evidence="13 14" key="1">
    <citation type="submission" date="2017-10" db="EMBL/GenBank/DDBJ databases">
        <title>Draft genome of Longimonas halophila.</title>
        <authorList>
            <person name="Goh K.M."/>
            <person name="Shamsir M.S."/>
            <person name="Lim S.W."/>
        </authorList>
    </citation>
    <scope>NUCLEOTIDE SEQUENCE [LARGE SCALE GENOMIC DNA]</scope>
    <source>
        <strain evidence="13 14">KCTC 42399</strain>
    </source>
</reference>
<comment type="subcellular location">
    <subcellularLocation>
        <location evidence="1 8">Cell outer membrane</location>
        <topology evidence="1 8">Multi-pass membrane protein</topology>
    </subcellularLocation>
</comment>
<evidence type="ECO:0008006" key="15">
    <source>
        <dbReference type="Google" id="ProtNLM"/>
    </source>
</evidence>
<organism evidence="13 14">
    <name type="scientific">Longimonas halophila</name>
    <dbReference type="NCBI Taxonomy" id="1469170"/>
    <lineage>
        <taxon>Bacteria</taxon>
        <taxon>Pseudomonadati</taxon>
        <taxon>Rhodothermota</taxon>
        <taxon>Rhodothermia</taxon>
        <taxon>Rhodothermales</taxon>
        <taxon>Salisaetaceae</taxon>
        <taxon>Longimonas</taxon>
    </lineage>
</organism>
<gene>
    <name evidence="13" type="ORF">CRI93_10360</name>
</gene>
<feature type="transmembrane region" description="Helical" evidence="10">
    <location>
        <begin position="70"/>
        <end position="90"/>
    </location>
</feature>
<dbReference type="Proteomes" id="UP000221024">
    <property type="component" value="Unassembled WGS sequence"/>
</dbReference>
<evidence type="ECO:0000259" key="11">
    <source>
        <dbReference type="Pfam" id="PF00593"/>
    </source>
</evidence>
<dbReference type="Gene3D" id="2.40.170.20">
    <property type="entry name" value="TonB-dependent receptor, beta-barrel domain"/>
    <property type="match status" value="1"/>
</dbReference>
<dbReference type="GO" id="GO:0015344">
    <property type="term" value="F:siderophore uptake transmembrane transporter activity"/>
    <property type="evidence" value="ECO:0007669"/>
    <property type="project" value="TreeGrafter"/>
</dbReference>
<evidence type="ECO:0000256" key="5">
    <source>
        <dbReference type="ARBA" id="ARBA00023077"/>
    </source>
</evidence>
<sequence length="748" mass="81119">MYRAILNSNRHSQGCHFERMPTAVGRSRNTSGATDECTRVNLLIAAVLLLLGEILRCFAPQNDRMWKGRFTPQLGLLIALCVLVGTALPASAQTGSPVDSTVVQLPEITVEASRATETEGSAPFTVSTVERTLNAQTLEAPVFLSDALQGIPGVWLNDRGHFAVGERLVVRGMGWRSPFGVRGIQVQLDGIPLTMPDGQAFLDIVDPLFVRNTEAVRGPSSLFWGNGSGGVLFLDTQPRAETPALTLRAGGGSHGLQQLAAEGVARTESGTWRVAVSDMRRDGFRDNSDGRFTRALLSTELDLASRTQLNVVGAFVDQDARNPGSLTAEEVDEDRTQANTAFDAFNAGKQSTQAHLGARVRHAFDTTTLDVTAFGGFRDLENPLPFSLIAFDRLYGGARTTLSGTAGATEWNVGADAMVQRDDRINQATDFAEREFLDELTLDQVETVRSTSAFGYVRIPLTERLRLTLGSRLDAVDFSLDDNFASDGVDDSGERTFAAVSPGAGVAYDTGPALIFANYNTAFETPTTTELVNRPGQPGGFNPELEPQRTRGFEVGTRGAWTAARLQFDVALYQLWVEDRLVAFEIPNSGGRAYFQNVGKNTHRGMELAVQWEAQPWLALQTSYTANRIVFDGTDALDGNRVPGVPDQRFTAQATAERGPVWMRLSWTAVDSYFANNANTARIDGYALTDLRIGLTDTKLGQTTVRPYVEVGNAFDVSYIGSVSINANDNFYEPAVGRTVRAGVTATL</sequence>
<keyword evidence="3 8" id="KW-1134">Transmembrane beta strand</keyword>
<proteinExistence type="inferred from homology"/>
<dbReference type="GO" id="GO:0009279">
    <property type="term" value="C:cell outer membrane"/>
    <property type="evidence" value="ECO:0007669"/>
    <property type="project" value="UniProtKB-SubCell"/>
</dbReference>
<dbReference type="InterPro" id="IPR037066">
    <property type="entry name" value="Plug_dom_sf"/>
</dbReference>
<keyword evidence="2 8" id="KW-0813">Transport</keyword>
<evidence type="ECO:0000256" key="8">
    <source>
        <dbReference type="PROSITE-ProRule" id="PRU01360"/>
    </source>
</evidence>
<evidence type="ECO:0000256" key="7">
    <source>
        <dbReference type="ARBA" id="ARBA00023237"/>
    </source>
</evidence>
<dbReference type="InterPro" id="IPR039426">
    <property type="entry name" value="TonB-dep_rcpt-like"/>
</dbReference>
<accession>A0A2H3NKA1</accession>
<dbReference type="InterPro" id="IPR036942">
    <property type="entry name" value="Beta-barrel_TonB_sf"/>
</dbReference>
<dbReference type="SUPFAM" id="SSF56935">
    <property type="entry name" value="Porins"/>
    <property type="match status" value="1"/>
</dbReference>
<dbReference type="GO" id="GO:0044718">
    <property type="term" value="P:siderophore transmembrane transport"/>
    <property type="evidence" value="ECO:0007669"/>
    <property type="project" value="TreeGrafter"/>
</dbReference>
<evidence type="ECO:0000259" key="12">
    <source>
        <dbReference type="Pfam" id="PF07715"/>
    </source>
</evidence>
<evidence type="ECO:0000256" key="9">
    <source>
        <dbReference type="RuleBase" id="RU003357"/>
    </source>
</evidence>
<keyword evidence="7 8" id="KW-0998">Cell outer membrane</keyword>
<dbReference type="PROSITE" id="PS52016">
    <property type="entry name" value="TONB_DEPENDENT_REC_3"/>
    <property type="match status" value="1"/>
</dbReference>
<dbReference type="PANTHER" id="PTHR30069">
    <property type="entry name" value="TONB-DEPENDENT OUTER MEMBRANE RECEPTOR"/>
    <property type="match status" value="1"/>
</dbReference>
<evidence type="ECO:0000256" key="10">
    <source>
        <dbReference type="SAM" id="Phobius"/>
    </source>
</evidence>
<evidence type="ECO:0000313" key="13">
    <source>
        <dbReference type="EMBL" id="PEN06221.1"/>
    </source>
</evidence>
<name>A0A2H3NKA1_9BACT</name>
<dbReference type="PANTHER" id="PTHR30069:SF28">
    <property type="entry name" value="TONB-DEPENDENT RECEPTOR YNCD-RELATED"/>
    <property type="match status" value="1"/>
</dbReference>
<dbReference type="InterPro" id="IPR012910">
    <property type="entry name" value="Plug_dom"/>
</dbReference>
<feature type="domain" description="TonB-dependent receptor plug" evidence="12">
    <location>
        <begin position="125"/>
        <end position="231"/>
    </location>
</feature>
<dbReference type="Gene3D" id="2.170.130.10">
    <property type="entry name" value="TonB-dependent receptor, plug domain"/>
    <property type="match status" value="1"/>
</dbReference>